<reference evidence="2" key="1">
    <citation type="journal article" date="2021" name="Proc. Natl. Acad. Sci. U.S.A.">
        <title>A Catalog of Tens of Thousands of Viruses from Human Metagenomes Reveals Hidden Associations with Chronic Diseases.</title>
        <authorList>
            <person name="Tisza M.J."/>
            <person name="Buck C.B."/>
        </authorList>
    </citation>
    <scope>NUCLEOTIDE SEQUENCE</scope>
    <source>
        <strain evidence="2">CtoYX9</strain>
    </source>
</reference>
<name>A0A8S5RP86_9VIRU</name>
<proteinExistence type="predicted"/>
<feature type="compositionally biased region" description="Basic and acidic residues" evidence="1">
    <location>
        <begin position="153"/>
        <end position="173"/>
    </location>
</feature>
<evidence type="ECO:0000256" key="1">
    <source>
        <dbReference type="SAM" id="MobiDB-lite"/>
    </source>
</evidence>
<feature type="region of interest" description="Disordered" evidence="1">
    <location>
        <begin position="145"/>
        <end position="173"/>
    </location>
</feature>
<accession>A0A8S5RP86</accession>
<evidence type="ECO:0000313" key="2">
    <source>
        <dbReference type="EMBL" id="DAE32995.1"/>
    </source>
</evidence>
<sequence>MSCHTKLIIMSIKIKQRKPYLVKEVGEWKFTFHYKEGSIERTFLSITSTSGIYSMHMGGNTHAFGYLLAAAKQGLDNQLAGYATTLYIPAMGITQDQGLCNDVQKAISKWMKRKEAEAKSAAKAVTPERDMASAALMEDIASEQGMSKKALKAKREADKQMMKEVLTEKDNGE</sequence>
<organism evidence="2">
    <name type="scientific">virus sp. ctoYX9</name>
    <dbReference type="NCBI Taxonomy" id="2825822"/>
    <lineage>
        <taxon>Viruses</taxon>
    </lineage>
</organism>
<protein>
    <submittedName>
        <fullName evidence="2">Uncharacterized protein</fullName>
    </submittedName>
</protein>
<dbReference type="EMBL" id="BK059131">
    <property type="protein sequence ID" value="DAE32995.1"/>
    <property type="molecule type" value="Genomic_DNA"/>
</dbReference>